<dbReference type="Pfam" id="PF12802">
    <property type="entry name" value="MarR_2"/>
    <property type="match status" value="1"/>
</dbReference>
<keyword evidence="2" id="KW-0238">DNA-binding</keyword>
<evidence type="ECO:0000256" key="1">
    <source>
        <dbReference type="ARBA" id="ARBA00023015"/>
    </source>
</evidence>
<evidence type="ECO:0000313" key="5">
    <source>
        <dbReference type="EMBL" id="RFA29451.1"/>
    </source>
</evidence>
<dbReference type="SUPFAM" id="SSF46785">
    <property type="entry name" value="Winged helix' DNA-binding domain"/>
    <property type="match status" value="1"/>
</dbReference>
<evidence type="ECO:0000313" key="6">
    <source>
        <dbReference type="Proteomes" id="UP000257080"/>
    </source>
</evidence>
<dbReference type="EMBL" id="NBXE01000002">
    <property type="protein sequence ID" value="RFA29451.1"/>
    <property type="molecule type" value="Genomic_DNA"/>
</dbReference>
<evidence type="ECO:0000259" key="4">
    <source>
        <dbReference type="PROSITE" id="PS50995"/>
    </source>
</evidence>
<sequence>MSSSSSSSADEVWSSLLTLATHNLEDYRRQVSEAVGLPFSRVRVIRRLAARPLTMGGVADASGMDAPAASVAVNDLEQRGLVVRATDPSNRRVKMVELTAAGRELHARVENVAPKAPPEFAVLEPSDLEALAGILARVGERPISLS</sequence>
<dbReference type="PROSITE" id="PS50995">
    <property type="entry name" value="HTH_MARR_2"/>
    <property type="match status" value="1"/>
</dbReference>
<evidence type="ECO:0000256" key="2">
    <source>
        <dbReference type="ARBA" id="ARBA00023125"/>
    </source>
</evidence>
<protein>
    <recommendedName>
        <fullName evidence="4">HTH marR-type domain-containing protein</fullName>
    </recommendedName>
</protein>
<dbReference type="AlphaFoldDB" id="A0A3E0WFQ6"/>
<dbReference type="InterPro" id="IPR023187">
    <property type="entry name" value="Tscrpt_reg_MarR-type_CS"/>
</dbReference>
<keyword evidence="3" id="KW-0804">Transcription</keyword>
<name>A0A3E0WFQ6_9MICO</name>
<gene>
    <name evidence="5" type="ORF">B7R25_00155</name>
</gene>
<organism evidence="5 6">
    <name type="scientific">Subtercola boreus</name>
    <dbReference type="NCBI Taxonomy" id="120213"/>
    <lineage>
        <taxon>Bacteria</taxon>
        <taxon>Bacillati</taxon>
        <taxon>Actinomycetota</taxon>
        <taxon>Actinomycetes</taxon>
        <taxon>Micrococcales</taxon>
        <taxon>Microbacteriaceae</taxon>
        <taxon>Subtercola</taxon>
    </lineage>
</organism>
<dbReference type="SMART" id="SM00347">
    <property type="entry name" value="HTH_MARR"/>
    <property type="match status" value="1"/>
</dbReference>
<dbReference type="InterPro" id="IPR039422">
    <property type="entry name" value="MarR/SlyA-like"/>
</dbReference>
<dbReference type="PROSITE" id="PS01117">
    <property type="entry name" value="HTH_MARR_1"/>
    <property type="match status" value="1"/>
</dbReference>
<dbReference type="PANTHER" id="PTHR33164">
    <property type="entry name" value="TRANSCRIPTIONAL REGULATOR, MARR FAMILY"/>
    <property type="match status" value="1"/>
</dbReference>
<accession>A0A3E0WFQ6</accession>
<dbReference type="InterPro" id="IPR036390">
    <property type="entry name" value="WH_DNA-bd_sf"/>
</dbReference>
<dbReference type="PANTHER" id="PTHR33164:SF57">
    <property type="entry name" value="MARR-FAMILY TRANSCRIPTIONAL REGULATOR"/>
    <property type="match status" value="1"/>
</dbReference>
<dbReference type="Gene3D" id="1.10.10.10">
    <property type="entry name" value="Winged helix-like DNA-binding domain superfamily/Winged helix DNA-binding domain"/>
    <property type="match status" value="1"/>
</dbReference>
<dbReference type="OrthoDB" id="3177763at2"/>
<dbReference type="InterPro" id="IPR036388">
    <property type="entry name" value="WH-like_DNA-bd_sf"/>
</dbReference>
<dbReference type="GO" id="GO:0006950">
    <property type="term" value="P:response to stress"/>
    <property type="evidence" value="ECO:0007669"/>
    <property type="project" value="TreeGrafter"/>
</dbReference>
<keyword evidence="1" id="KW-0805">Transcription regulation</keyword>
<dbReference type="InterPro" id="IPR000835">
    <property type="entry name" value="HTH_MarR-typ"/>
</dbReference>
<reference evidence="5 6" key="1">
    <citation type="submission" date="2017-04" db="EMBL/GenBank/DDBJ databases">
        <title>Comparative genome analysis of Subtercola boreus.</title>
        <authorList>
            <person name="Cho Y.-J."/>
            <person name="Cho A."/>
            <person name="Kim O.-S."/>
            <person name="Lee J.-I."/>
        </authorList>
    </citation>
    <scope>NUCLEOTIDE SEQUENCE [LARGE SCALE GENOMIC DNA]</scope>
    <source>
        <strain evidence="5 6">P28004</strain>
    </source>
</reference>
<dbReference type="GO" id="GO:0003700">
    <property type="term" value="F:DNA-binding transcription factor activity"/>
    <property type="evidence" value="ECO:0007669"/>
    <property type="project" value="InterPro"/>
</dbReference>
<dbReference type="Proteomes" id="UP000257080">
    <property type="component" value="Unassembled WGS sequence"/>
</dbReference>
<dbReference type="GO" id="GO:0003677">
    <property type="term" value="F:DNA binding"/>
    <property type="evidence" value="ECO:0007669"/>
    <property type="project" value="UniProtKB-KW"/>
</dbReference>
<dbReference type="RefSeq" id="WP_116416975.1">
    <property type="nucleotide sequence ID" value="NZ_NBXC01000002.1"/>
</dbReference>
<comment type="caution">
    <text evidence="5">The sequence shown here is derived from an EMBL/GenBank/DDBJ whole genome shotgun (WGS) entry which is preliminary data.</text>
</comment>
<proteinExistence type="predicted"/>
<feature type="domain" description="HTH marR-type" evidence="4">
    <location>
        <begin position="10"/>
        <end position="140"/>
    </location>
</feature>
<evidence type="ECO:0000256" key="3">
    <source>
        <dbReference type="ARBA" id="ARBA00023163"/>
    </source>
</evidence>